<dbReference type="PANTHER" id="PTHR11709:SF71">
    <property type="entry name" value="OXIDOREDUCTASE TPCJ"/>
    <property type="match status" value="1"/>
</dbReference>
<proteinExistence type="inferred from homology"/>
<sequence>MGFFKACIDFVVAVIASPLFSYGDPYGGSQITLHISDPVHAPSPVAQGHGLYPTIDPRSCRYPKLEAQGYKLCNDEDKTCWLRRENRYDNPWLSQWDITTDYETFTPTGVTREYYLTVDKTTLSPDGQPKIGGVTFNGTYPGPAIEACWGDQIIVRVRNNYCDNGTTVHWHGIRQFGSNEMDGVNGVTQCPIPCHSEYVYNFTAAQYGHTWYHSHYSLQYPDGVAGPLVIHGPTSSDWDIDLGPVMIADWVHDTAFDAFNCEAYSCAQGESPPRSDSIVVNGIGRWRAGLHSNFTGNYFNATFTPGKRHLLRLINASAASSFVFSIDNHTMTVVASDLVAVEPYQTDSILVGIGQRYTVIVEADQKPSLYWMRTAPAQSCNSFRGNDTTHVFNNTEETAAIIKYKGAPHPDGLPPASSVKQQKVTYECRDESEDPKRLKPVVPWYVDQHPVNNVTEDTFTAGLENASNIHLYPEKPYAHWVLASSLKFSNPLWVNFSNPTILDPDVSPDFSSIVRVDESNGFVYLIVDGTFAAGPIPGIIPINTSHPIHLHGSDFVVLAQNRSTWDPLESPKYFKWNNPARRDVAMLPAGGYLALAFKPDNPGAWLMHCHIAWHASSGLALQLVIRPKDIPEINGPLEPVEKLCEEWRAWTSTDPVVQTDSGI</sequence>
<dbReference type="CDD" id="cd13854">
    <property type="entry name" value="CuRO_1_MaLCC_like"/>
    <property type="match status" value="1"/>
</dbReference>
<evidence type="ECO:0000259" key="7">
    <source>
        <dbReference type="Pfam" id="PF07731"/>
    </source>
</evidence>
<evidence type="ECO:0000256" key="3">
    <source>
        <dbReference type="ARBA" id="ARBA00023002"/>
    </source>
</evidence>
<keyword evidence="10" id="KW-1185">Reference proteome</keyword>
<dbReference type="GO" id="GO:0016491">
    <property type="term" value="F:oxidoreductase activity"/>
    <property type="evidence" value="ECO:0007669"/>
    <property type="project" value="UniProtKB-KW"/>
</dbReference>
<dbReference type="InterPro" id="IPR001117">
    <property type="entry name" value="Cu-oxidase_2nd"/>
</dbReference>
<evidence type="ECO:0000259" key="6">
    <source>
        <dbReference type="Pfam" id="PF00394"/>
    </source>
</evidence>
<feature type="domain" description="Plastocyanin-like" evidence="8">
    <location>
        <begin position="118"/>
        <end position="233"/>
    </location>
</feature>
<dbReference type="PROSITE" id="PS00080">
    <property type="entry name" value="MULTICOPPER_OXIDASE2"/>
    <property type="match status" value="1"/>
</dbReference>
<dbReference type="Gene3D" id="2.60.40.420">
    <property type="entry name" value="Cupredoxins - blue copper proteins"/>
    <property type="match status" value="3"/>
</dbReference>
<dbReference type="InterPro" id="IPR002355">
    <property type="entry name" value="Cu_oxidase_Cu_BS"/>
</dbReference>
<evidence type="ECO:0000256" key="4">
    <source>
        <dbReference type="ARBA" id="ARBA00023008"/>
    </source>
</evidence>
<keyword evidence="4" id="KW-0186">Copper</keyword>
<evidence type="ECO:0000256" key="1">
    <source>
        <dbReference type="ARBA" id="ARBA00010609"/>
    </source>
</evidence>
<comment type="caution">
    <text evidence="9">The sequence shown here is derived from an EMBL/GenBank/DDBJ whole genome shotgun (WGS) entry which is preliminary data.</text>
</comment>
<evidence type="ECO:0000313" key="10">
    <source>
        <dbReference type="Proteomes" id="UP001303473"/>
    </source>
</evidence>
<dbReference type="FunFam" id="2.60.40.420:FF:000021">
    <property type="entry name" value="Extracellular dihydrogeodin oxidase/laccase"/>
    <property type="match status" value="1"/>
</dbReference>
<dbReference type="PANTHER" id="PTHR11709">
    <property type="entry name" value="MULTI-COPPER OXIDASE"/>
    <property type="match status" value="1"/>
</dbReference>
<dbReference type="FunFam" id="2.60.40.420:FF:000045">
    <property type="entry name" value="Laccase 2"/>
    <property type="match status" value="1"/>
</dbReference>
<comment type="similarity">
    <text evidence="1">Belongs to the multicopper oxidase family.</text>
</comment>
<dbReference type="CDD" id="cd13901">
    <property type="entry name" value="CuRO_3_MaLCC_like"/>
    <property type="match status" value="1"/>
</dbReference>
<dbReference type="Pfam" id="PF07731">
    <property type="entry name" value="Cu-oxidase_2"/>
    <property type="match status" value="1"/>
</dbReference>
<organism evidence="9 10">
    <name type="scientific">Diplogelasinospora grovesii</name>
    <dbReference type="NCBI Taxonomy" id="303347"/>
    <lineage>
        <taxon>Eukaryota</taxon>
        <taxon>Fungi</taxon>
        <taxon>Dikarya</taxon>
        <taxon>Ascomycota</taxon>
        <taxon>Pezizomycotina</taxon>
        <taxon>Sordariomycetes</taxon>
        <taxon>Sordariomycetidae</taxon>
        <taxon>Sordariales</taxon>
        <taxon>Diplogelasinosporaceae</taxon>
        <taxon>Diplogelasinospora</taxon>
    </lineage>
</organism>
<feature type="chain" id="PRO_5042952697" evidence="5">
    <location>
        <begin position="24"/>
        <end position="663"/>
    </location>
</feature>
<dbReference type="InterPro" id="IPR011707">
    <property type="entry name" value="Cu-oxidase-like_N"/>
</dbReference>
<dbReference type="InterPro" id="IPR033138">
    <property type="entry name" value="Cu_oxidase_CS"/>
</dbReference>
<feature type="domain" description="Plastocyanin-like" evidence="7">
    <location>
        <begin position="543"/>
        <end position="628"/>
    </location>
</feature>
<dbReference type="Proteomes" id="UP001303473">
    <property type="component" value="Unassembled WGS sequence"/>
</dbReference>
<evidence type="ECO:0000256" key="2">
    <source>
        <dbReference type="ARBA" id="ARBA00022723"/>
    </source>
</evidence>
<dbReference type="EMBL" id="MU853851">
    <property type="protein sequence ID" value="KAK3937566.1"/>
    <property type="molecule type" value="Genomic_DNA"/>
</dbReference>
<keyword evidence="3" id="KW-0560">Oxidoreductase</keyword>
<dbReference type="InterPro" id="IPR011706">
    <property type="entry name" value="Cu-oxidase_C"/>
</dbReference>
<keyword evidence="2" id="KW-0479">Metal-binding</keyword>
<evidence type="ECO:0000256" key="5">
    <source>
        <dbReference type="SAM" id="SignalP"/>
    </source>
</evidence>
<feature type="signal peptide" evidence="5">
    <location>
        <begin position="1"/>
        <end position="23"/>
    </location>
</feature>
<name>A0AAN6S2L8_9PEZI</name>
<evidence type="ECO:0000259" key="8">
    <source>
        <dbReference type="Pfam" id="PF07732"/>
    </source>
</evidence>
<dbReference type="InterPro" id="IPR045087">
    <property type="entry name" value="Cu-oxidase_fam"/>
</dbReference>
<protein>
    <submittedName>
        <fullName evidence="9">Multicopper oxidase-domain-containing protein</fullName>
    </submittedName>
</protein>
<keyword evidence="5" id="KW-0732">Signal</keyword>
<dbReference type="InterPro" id="IPR008972">
    <property type="entry name" value="Cupredoxin"/>
</dbReference>
<dbReference type="Pfam" id="PF00394">
    <property type="entry name" value="Cu-oxidase"/>
    <property type="match status" value="1"/>
</dbReference>
<dbReference type="Pfam" id="PF07732">
    <property type="entry name" value="Cu-oxidase_3"/>
    <property type="match status" value="1"/>
</dbReference>
<dbReference type="GO" id="GO:0005507">
    <property type="term" value="F:copper ion binding"/>
    <property type="evidence" value="ECO:0007669"/>
    <property type="project" value="InterPro"/>
</dbReference>
<reference evidence="10" key="1">
    <citation type="journal article" date="2023" name="Mol. Phylogenet. Evol.">
        <title>Genome-scale phylogeny and comparative genomics of the fungal order Sordariales.</title>
        <authorList>
            <person name="Hensen N."/>
            <person name="Bonometti L."/>
            <person name="Westerberg I."/>
            <person name="Brannstrom I.O."/>
            <person name="Guillou S."/>
            <person name="Cros-Aarteil S."/>
            <person name="Calhoun S."/>
            <person name="Haridas S."/>
            <person name="Kuo A."/>
            <person name="Mondo S."/>
            <person name="Pangilinan J."/>
            <person name="Riley R."/>
            <person name="LaButti K."/>
            <person name="Andreopoulos B."/>
            <person name="Lipzen A."/>
            <person name="Chen C."/>
            <person name="Yan M."/>
            <person name="Daum C."/>
            <person name="Ng V."/>
            <person name="Clum A."/>
            <person name="Steindorff A."/>
            <person name="Ohm R.A."/>
            <person name="Martin F."/>
            <person name="Silar P."/>
            <person name="Natvig D.O."/>
            <person name="Lalanne C."/>
            <person name="Gautier V."/>
            <person name="Ament-Velasquez S.L."/>
            <person name="Kruys A."/>
            <person name="Hutchinson M.I."/>
            <person name="Powell A.J."/>
            <person name="Barry K."/>
            <person name="Miller A.N."/>
            <person name="Grigoriev I.V."/>
            <person name="Debuchy R."/>
            <person name="Gladieux P."/>
            <person name="Hiltunen Thoren M."/>
            <person name="Johannesson H."/>
        </authorList>
    </citation>
    <scope>NUCLEOTIDE SEQUENCE [LARGE SCALE GENOMIC DNA]</scope>
    <source>
        <strain evidence="10">CBS 340.73</strain>
    </source>
</reference>
<accession>A0AAN6S2L8</accession>
<gene>
    <name evidence="9" type="ORF">QBC46DRAFT_392515</name>
</gene>
<dbReference type="CDD" id="cd13880">
    <property type="entry name" value="CuRO_2_MaLCC_like"/>
    <property type="match status" value="1"/>
</dbReference>
<feature type="domain" description="Plastocyanin-like" evidence="6">
    <location>
        <begin position="244"/>
        <end position="394"/>
    </location>
</feature>
<dbReference type="PROSITE" id="PS00079">
    <property type="entry name" value="MULTICOPPER_OXIDASE1"/>
    <property type="match status" value="1"/>
</dbReference>
<dbReference type="AlphaFoldDB" id="A0AAN6S2L8"/>
<dbReference type="SUPFAM" id="SSF49503">
    <property type="entry name" value="Cupredoxins"/>
    <property type="match status" value="3"/>
</dbReference>
<evidence type="ECO:0000313" key="9">
    <source>
        <dbReference type="EMBL" id="KAK3937566.1"/>
    </source>
</evidence>